<dbReference type="InterPro" id="IPR015413">
    <property type="entry name" value="Methionyl/Leucyl_tRNA_Synth"/>
</dbReference>
<dbReference type="GO" id="GO:0004825">
    <property type="term" value="F:methionine-tRNA ligase activity"/>
    <property type="evidence" value="ECO:0007669"/>
    <property type="project" value="UniProtKB-UniRule"/>
</dbReference>
<dbReference type="eggNOG" id="COG0143">
    <property type="taxonomic scope" value="Bacteria"/>
</dbReference>
<evidence type="ECO:0000256" key="3">
    <source>
        <dbReference type="ARBA" id="ARBA00022741"/>
    </source>
</evidence>
<dbReference type="InterPro" id="IPR009080">
    <property type="entry name" value="tRNAsynth_Ia_anticodon-bd"/>
</dbReference>
<dbReference type="EC" id="6.1.1.10" evidence="7"/>
<dbReference type="Gene3D" id="2.170.220.10">
    <property type="match status" value="1"/>
</dbReference>
<dbReference type="Pfam" id="PF09334">
    <property type="entry name" value="tRNA-synt_1g"/>
    <property type="match status" value="2"/>
</dbReference>
<evidence type="ECO:0000256" key="4">
    <source>
        <dbReference type="ARBA" id="ARBA00022840"/>
    </source>
</evidence>
<dbReference type="Proteomes" id="UP000006362">
    <property type="component" value="Chromosome"/>
</dbReference>
<dbReference type="KEGG" id="tam:Theam_1247"/>
<feature type="domain" description="Methionyl/Leucyl tRNA synthetase" evidence="8">
    <location>
        <begin position="155"/>
        <end position="360"/>
    </location>
</feature>
<comment type="catalytic activity">
    <reaction evidence="7">
        <text>tRNA(Met) + L-methionine + ATP = L-methionyl-tRNA(Met) + AMP + diphosphate</text>
        <dbReference type="Rhea" id="RHEA:13481"/>
        <dbReference type="Rhea" id="RHEA-COMP:9667"/>
        <dbReference type="Rhea" id="RHEA-COMP:9698"/>
        <dbReference type="ChEBI" id="CHEBI:30616"/>
        <dbReference type="ChEBI" id="CHEBI:33019"/>
        <dbReference type="ChEBI" id="CHEBI:57844"/>
        <dbReference type="ChEBI" id="CHEBI:78442"/>
        <dbReference type="ChEBI" id="CHEBI:78530"/>
        <dbReference type="ChEBI" id="CHEBI:456215"/>
        <dbReference type="EC" id="6.1.1.10"/>
    </reaction>
</comment>
<dbReference type="EMBL" id="CP002444">
    <property type="protein sequence ID" value="ADU97211.1"/>
    <property type="molecule type" value="Genomic_DNA"/>
</dbReference>
<dbReference type="InterPro" id="IPR014758">
    <property type="entry name" value="Met-tRNA_synth"/>
</dbReference>
<dbReference type="Gene3D" id="1.10.730.10">
    <property type="entry name" value="Isoleucyl-tRNA Synthetase, Domain 1"/>
    <property type="match status" value="1"/>
</dbReference>
<dbReference type="InterPro" id="IPR023457">
    <property type="entry name" value="Met-tRNA_synth_2"/>
</dbReference>
<dbReference type="GO" id="GO:0005524">
    <property type="term" value="F:ATP binding"/>
    <property type="evidence" value="ECO:0007669"/>
    <property type="project" value="UniProtKB-UniRule"/>
</dbReference>
<feature type="short sequence motif" description="'KMSKS' region" evidence="7">
    <location>
        <begin position="296"/>
        <end position="300"/>
    </location>
</feature>
<keyword evidence="7" id="KW-0479">Metal-binding</keyword>
<keyword evidence="11" id="KW-1185">Reference proteome</keyword>
<evidence type="ECO:0000256" key="2">
    <source>
        <dbReference type="ARBA" id="ARBA00022598"/>
    </source>
</evidence>
<dbReference type="GO" id="GO:0046872">
    <property type="term" value="F:metal ion binding"/>
    <property type="evidence" value="ECO:0007669"/>
    <property type="project" value="UniProtKB-KW"/>
</dbReference>
<dbReference type="STRING" id="648996.Theam_1247"/>
<keyword evidence="6 7" id="KW-0030">Aminoacyl-tRNA synthetase</keyword>
<dbReference type="OrthoDB" id="9810191at2"/>
<comment type="similarity">
    <text evidence="7">Belongs to the class-I aminoacyl-tRNA synthetase family. MetG type 2A subfamily.</text>
</comment>
<protein>
    <recommendedName>
        <fullName evidence="7">Methionine--tRNA ligase</fullName>
        <ecNumber evidence="7">6.1.1.10</ecNumber>
    </recommendedName>
    <alternativeName>
        <fullName evidence="7">Methionyl-tRNA synthetase</fullName>
        <shortName evidence="7">MetRS</shortName>
    </alternativeName>
</protein>
<dbReference type="Gene3D" id="3.40.50.620">
    <property type="entry name" value="HUPs"/>
    <property type="match status" value="1"/>
</dbReference>
<comment type="subcellular location">
    <subcellularLocation>
        <location evidence="7">Cytoplasm</location>
    </subcellularLocation>
</comment>
<comment type="function">
    <text evidence="1 7">Is required not only for elongation of protein synthesis but also for the initiation of all mRNA translation through initiator tRNA(fMet) aminoacylation.</text>
</comment>
<dbReference type="GO" id="GO:0005737">
    <property type="term" value="C:cytoplasm"/>
    <property type="evidence" value="ECO:0007669"/>
    <property type="project" value="UniProtKB-SubCell"/>
</dbReference>
<dbReference type="NCBIfam" id="TIGR00398">
    <property type="entry name" value="metG"/>
    <property type="match status" value="1"/>
</dbReference>
<evidence type="ECO:0000256" key="1">
    <source>
        <dbReference type="ARBA" id="ARBA00003314"/>
    </source>
</evidence>
<dbReference type="HOGENOM" id="CLU_009710_9_2_0"/>
<dbReference type="RefSeq" id="WP_013537997.1">
    <property type="nucleotide sequence ID" value="NC_014926.1"/>
</dbReference>
<dbReference type="CDD" id="cd00814">
    <property type="entry name" value="MetRS_core"/>
    <property type="match status" value="1"/>
</dbReference>
<dbReference type="NCBIfam" id="NF008900">
    <property type="entry name" value="PRK12267.1"/>
    <property type="match status" value="1"/>
</dbReference>
<dbReference type="InterPro" id="IPR014729">
    <property type="entry name" value="Rossmann-like_a/b/a_fold"/>
</dbReference>
<comment type="cofactor">
    <cofactor evidence="7">
        <name>Zn(2+)</name>
        <dbReference type="ChEBI" id="CHEBI:29105"/>
    </cofactor>
    <text evidence="7">Binds 1 zinc ion per subunit.</text>
</comment>
<feature type="domain" description="Methionyl/Leucyl tRNA synthetase" evidence="8">
    <location>
        <begin position="5"/>
        <end position="152"/>
    </location>
</feature>
<dbReference type="PANTHER" id="PTHR43326:SF1">
    <property type="entry name" value="METHIONINE--TRNA LIGASE, MITOCHONDRIAL"/>
    <property type="match status" value="1"/>
</dbReference>
<sequence length="526" mass="61045">MSEKFYVTTPIYYVNDKPHLGHAYTTTAADVVARFNRFLGRDVFFLTGTDEHGQKIQQAAEKMGMSPKEFVDRLVPVFKKLWEVLNISYDHFIRTTDPEHVKAVQHIFMKCYENGDIYLGEYEGWYCIPCETYYTEKDLIDGKLCPACKREVTRVKEESYFFRLSKYQDKLLELYEKNPDFIGPEFRRNEVINFVKQGLKDLSISRTSFSWGIPVPINEKHVIYVWFDALTNYLTAVGYPDDTERLNRYWPADLHLVGKDILRFHAVYWPAFLMSAGLPVPKRVFAHGWWTVEGEKMSKSKGNVVDPFEVVEKFGVDQVRFFLFREVSFGLDGDFSYEKLVARINGELANDLGNLFNRTLSMLKKYRKSVVPEPKGEFDELDKKIANKALATLKALKELIPRAELSKALDEIWQFVGFVNYYIDRRAPWSLKKEGKDAELDTVLYNMVEALRFITAFLYPYMPASAEKMVQLLKLDTKAQELRAEQFESWGGIEPGREVEKGGILFPRIEFNPETGEVKLAKTKKG</sequence>
<comment type="caution">
    <text evidence="7">Lacks conserved residue(s) required for the propagation of feature annotation.</text>
</comment>
<comment type="subunit">
    <text evidence="7">Monomer.</text>
</comment>
<dbReference type="PRINTS" id="PR01041">
    <property type="entry name" value="TRNASYNTHMET"/>
</dbReference>
<feature type="binding site" evidence="7">
    <location>
        <position position="148"/>
    </location>
    <ligand>
        <name>Zn(2+)</name>
        <dbReference type="ChEBI" id="CHEBI:29105"/>
    </ligand>
</feature>
<keyword evidence="3 7" id="KW-0547">Nucleotide-binding</keyword>
<keyword evidence="4 7" id="KW-0067">ATP-binding</keyword>
<keyword evidence="7" id="KW-0862">Zinc</keyword>
<keyword evidence="7" id="KW-0963">Cytoplasm</keyword>
<dbReference type="AlphaFoldDB" id="E8T302"/>
<evidence type="ECO:0000256" key="6">
    <source>
        <dbReference type="ARBA" id="ARBA00023146"/>
    </source>
</evidence>
<proteinExistence type="inferred from homology"/>
<feature type="binding site" evidence="7">
    <location>
        <position position="145"/>
    </location>
    <ligand>
        <name>Zn(2+)</name>
        <dbReference type="ChEBI" id="CHEBI:29105"/>
    </ligand>
</feature>
<organism evidence="10 11">
    <name type="scientific">Thermovibrio ammonificans (strain DSM 15698 / JCM 12110 / HB-1)</name>
    <dbReference type="NCBI Taxonomy" id="648996"/>
    <lineage>
        <taxon>Bacteria</taxon>
        <taxon>Pseudomonadati</taxon>
        <taxon>Aquificota</taxon>
        <taxon>Aquificia</taxon>
        <taxon>Desulfurobacteriales</taxon>
        <taxon>Desulfurobacteriaceae</taxon>
        <taxon>Thermovibrio</taxon>
    </lineage>
</organism>
<feature type="short sequence motif" description="'HIGH' region" evidence="7">
    <location>
        <begin position="12"/>
        <end position="22"/>
    </location>
</feature>
<feature type="binding site" evidence="7">
    <location>
        <position position="130"/>
    </location>
    <ligand>
        <name>Zn(2+)</name>
        <dbReference type="ChEBI" id="CHEBI:29105"/>
    </ligand>
</feature>
<dbReference type="GO" id="GO:0006431">
    <property type="term" value="P:methionyl-tRNA aminoacylation"/>
    <property type="evidence" value="ECO:0007669"/>
    <property type="project" value="UniProtKB-UniRule"/>
</dbReference>
<keyword evidence="2 7" id="KW-0436">Ligase</keyword>
<accession>E8T302</accession>
<dbReference type="PANTHER" id="PTHR43326">
    <property type="entry name" value="METHIONYL-TRNA SYNTHETASE"/>
    <property type="match status" value="1"/>
</dbReference>
<evidence type="ECO:0000259" key="9">
    <source>
        <dbReference type="Pfam" id="PF19303"/>
    </source>
</evidence>
<gene>
    <name evidence="7" type="primary">metG</name>
    <name evidence="10" type="ordered locus">Theam_1247</name>
</gene>
<dbReference type="HAMAP" id="MF_01228">
    <property type="entry name" value="Met_tRNA_synth_type2"/>
    <property type="match status" value="1"/>
</dbReference>
<evidence type="ECO:0000259" key="8">
    <source>
        <dbReference type="Pfam" id="PF09334"/>
    </source>
</evidence>
<dbReference type="InterPro" id="IPR041872">
    <property type="entry name" value="Anticodon_Met"/>
</dbReference>
<dbReference type="SUPFAM" id="SSF52374">
    <property type="entry name" value="Nucleotidylyl transferase"/>
    <property type="match status" value="1"/>
</dbReference>
<reference evidence="10" key="1">
    <citation type="submission" date="2011-01" db="EMBL/GenBank/DDBJ databases">
        <title>Complete sequence of chromosome of Thermovibrio ammonificans HB-1.</title>
        <authorList>
            <consortium name="US DOE Joint Genome Institute"/>
            <person name="Lucas S."/>
            <person name="Copeland A."/>
            <person name="Lapidus A."/>
            <person name="Cheng J.-F."/>
            <person name="Goodwin L."/>
            <person name="Pitluck S."/>
            <person name="Davenport K."/>
            <person name="Detter J.C."/>
            <person name="Han C."/>
            <person name="Tapia R."/>
            <person name="Land M."/>
            <person name="Hauser L."/>
            <person name="Kyrpides N."/>
            <person name="Ivanova N."/>
            <person name="Ovchinnikova G."/>
            <person name="Vetriani C."/>
            <person name="Woyke T."/>
        </authorList>
    </citation>
    <scope>NUCLEOTIDE SEQUENCE [LARGE SCALE GENOMIC DNA]</scope>
    <source>
        <strain evidence="10">HB-1</strain>
    </source>
</reference>
<evidence type="ECO:0000256" key="7">
    <source>
        <dbReference type="HAMAP-Rule" id="MF_01228"/>
    </source>
</evidence>
<name>E8T302_THEA1</name>
<feature type="binding site" evidence="7">
    <location>
        <position position="127"/>
    </location>
    <ligand>
        <name>Zn(2+)</name>
        <dbReference type="ChEBI" id="CHEBI:29105"/>
    </ligand>
</feature>
<keyword evidence="5 7" id="KW-0648">Protein biosynthesis</keyword>
<feature type="domain" description="Methionyl-tRNA synthetase anticodon-binding" evidence="9">
    <location>
        <begin position="375"/>
        <end position="510"/>
    </location>
</feature>
<dbReference type="FunFam" id="2.170.220.10:FF:000002">
    <property type="entry name" value="Methionine--tRNA ligase"/>
    <property type="match status" value="1"/>
</dbReference>
<evidence type="ECO:0000256" key="5">
    <source>
        <dbReference type="ARBA" id="ARBA00022917"/>
    </source>
</evidence>
<dbReference type="InterPro" id="IPR033911">
    <property type="entry name" value="MetRS_core"/>
</dbReference>
<dbReference type="SUPFAM" id="SSF47323">
    <property type="entry name" value="Anticodon-binding domain of a subclass of class I aminoacyl-tRNA synthetases"/>
    <property type="match status" value="1"/>
</dbReference>
<evidence type="ECO:0000313" key="10">
    <source>
        <dbReference type="EMBL" id="ADU97211.1"/>
    </source>
</evidence>
<dbReference type="Pfam" id="PF19303">
    <property type="entry name" value="Anticodon_3"/>
    <property type="match status" value="1"/>
</dbReference>
<dbReference type="CDD" id="cd07957">
    <property type="entry name" value="Anticodon_Ia_Met"/>
    <property type="match status" value="1"/>
</dbReference>
<evidence type="ECO:0000313" key="11">
    <source>
        <dbReference type="Proteomes" id="UP000006362"/>
    </source>
</evidence>